<keyword evidence="3" id="KW-1185">Reference proteome</keyword>
<protein>
    <submittedName>
        <fullName evidence="2">Uncharacterized protein</fullName>
    </submittedName>
</protein>
<dbReference type="Proteomes" id="UP001501666">
    <property type="component" value="Unassembled WGS sequence"/>
</dbReference>
<sequence length="130" mass="14740">MEPNSREVRKCNLCHRRIFFALTKNGQWQALDAEAEPALGSVAAYRRGIRLWWCRSLLAADADEYPPHPLERRFTPHAQTCPGWKPQQQEITGIVVESSPRALPQRQQAAIEGRPSNVVPLQRRRSGSAT</sequence>
<dbReference type="RefSeq" id="WP_346152900.1">
    <property type="nucleotide sequence ID" value="NZ_BAAATE010000026.1"/>
</dbReference>
<comment type="caution">
    <text evidence="2">The sequence shown here is derived from an EMBL/GenBank/DDBJ whole genome shotgun (WGS) entry which is preliminary data.</text>
</comment>
<evidence type="ECO:0000313" key="2">
    <source>
        <dbReference type="EMBL" id="GAA2685582.1"/>
    </source>
</evidence>
<accession>A0ABN3SVT3</accession>
<evidence type="ECO:0000256" key="1">
    <source>
        <dbReference type="SAM" id="MobiDB-lite"/>
    </source>
</evidence>
<organism evidence="2 3">
    <name type="scientific">Nonomuraea recticatena</name>
    <dbReference type="NCBI Taxonomy" id="46178"/>
    <lineage>
        <taxon>Bacteria</taxon>
        <taxon>Bacillati</taxon>
        <taxon>Actinomycetota</taxon>
        <taxon>Actinomycetes</taxon>
        <taxon>Streptosporangiales</taxon>
        <taxon>Streptosporangiaceae</taxon>
        <taxon>Nonomuraea</taxon>
    </lineage>
</organism>
<proteinExistence type="predicted"/>
<name>A0ABN3SVT3_9ACTN</name>
<dbReference type="EMBL" id="BAAATE010000026">
    <property type="protein sequence ID" value="GAA2685582.1"/>
    <property type="molecule type" value="Genomic_DNA"/>
</dbReference>
<reference evidence="2 3" key="1">
    <citation type="journal article" date="2019" name="Int. J. Syst. Evol. Microbiol.">
        <title>The Global Catalogue of Microorganisms (GCM) 10K type strain sequencing project: providing services to taxonomists for standard genome sequencing and annotation.</title>
        <authorList>
            <consortium name="The Broad Institute Genomics Platform"/>
            <consortium name="The Broad Institute Genome Sequencing Center for Infectious Disease"/>
            <person name="Wu L."/>
            <person name="Ma J."/>
        </authorList>
    </citation>
    <scope>NUCLEOTIDE SEQUENCE [LARGE SCALE GENOMIC DNA]</scope>
    <source>
        <strain evidence="2 3">JCM 6835</strain>
    </source>
</reference>
<feature type="region of interest" description="Disordered" evidence="1">
    <location>
        <begin position="99"/>
        <end position="130"/>
    </location>
</feature>
<gene>
    <name evidence="2" type="ORF">GCM10010412_072680</name>
</gene>
<evidence type="ECO:0000313" key="3">
    <source>
        <dbReference type="Proteomes" id="UP001501666"/>
    </source>
</evidence>